<dbReference type="PANTHER" id="PTHR24421:SF63">
    <property type="entry name" value="SENSOR HISTIDINE KINASE DESK"/>
    <property type="match status" value="1"/>
</dbReference>
<dbReference type="InterPro" id="IPR036890">
    <property type="entry name" value="HATPase_C_sf"/>
</dbReference>
<organism evidence="7 8">
    <name type="scientific">Conexibacter arvalis</name>
    <dbReference type="NCBI Taxonomy" id="912552"/>
    <lineage>
        <taxon>Bacteria</taxon>
        <taxon>Bacillati</taxon>
        <taxon>Actinomycetota</taxon>
        <taxon>Thermoleophilia</taxon>
        <taxon>Solirubrobacterales</taxon>
        <taxon>Conexibacteraceae</taxon>
        <taxon>Conexibacter</taxon>
    </lineage>
</organism>
<dbReference type="Gene3D" id="1.20.5.1930">
    <property type="match status" value="1"/>
</dbReference>
<reference evidence="7 8" key="1">
    <citation type="submission" date="2020-08" db="EMBL/GenBank/DDBJ databases">
        <title>Genomic Encyclopedia of Archaeal and Bacterial Type Strains, Phase II (KMG-II): from individual species to whole genera.</title>
        <authorList>
            <person name="Goeker M."/>
        </authorList>
    </citation>
    <scope>NUCLEOTIDE SEQUENCE [LARGE SCALE GENOMIC DNA]</scope>
    <source>
        <strain evidence="7 8">DSM 23288</strain>
    </source>
</reference>
<keyword evidence="1 7" id="KW-0808">Transferase</keyword>
<keyword evidence="5" id="KW-0472">Membrane</keyword>
<evidence type="ECO:0000313" key="8">
    <source>
        <dbReference type="Proteomes" id="UP000585272"/>
    </source>
</evidence>
<feature type="domain" description="Signal transduction histidine kinase subgroup 3 dimerisation and phosphoacceptor" evidence="6">
    <location>
        <begin position="189"/>
        <end position="255"/>
    </location>
</feature>
<feature type="transmembrane region" description="Helical" evidence="5">
    <location>
        <begin position="48"/>
        <end position="67"/>
    </location>
</feature>
<dbReference type="EC" id="2.7.13.3" evidence="7"/>
<evidence type="ECO:0000313" key="7">
    <source>
        <dbReference type="EMBL" id="MBB4662064.1"/>
    </source>
</evidence>
<gene>
    <name evidence="7" type="ORF">BDZ31_001637</name>
</gene>
<evidence type="ECO:0000256" key="4">
    <source>
        <dbReference type="SAM" id="MobiDB-lite"/>
    </source>
</evidence>
<dbReference type="Gene3D" id="3.30.565.10">
    <property type="entry name" value="Histidine kinase-like ATPase, C-terminal domain"/>
    <property type="match status" value="1"/>
</dbReference>
<dbReference type="InterPro" id="IPR011712">
    <property type="entry name" value="Sig_transdc_His_kin_sub3_dim/P"/>
</dbReference>
<accession>A0A840IDC1</accession>
<evidence type="ECO:0000256" key="1">
    <source>
        <dbReference type="ARBA" id="ARBA00022679"/>
    </source>
</evidence>
<keyword evidence="8" id="KW-1185">Reference proteome</keyword>
<feature type="transmembrane region" description="Helical" evidence="5">
    <location>
        <begin position="125"/>
        <end position="141"/>
    </location>
</feature>
<dbReference type="InterPro" id="IPR050482">
    <property type="entry name" value="Sensor_HK_TwoCompSys"/>
</dbReference>
<sequence length="389" mass="41082">MEQRCHPFEPRDPFPFDEGSRASQVLGVVLGMGWLAIPIINTATSSQTAWRVALCVVLFGAALLAYLDGIGGRRPPHADRRVHAALATITLAGIVLTLVVSPSWAILFTYGSVISGIHLEPRQGAPLLFAFVALATVLNLHEGVANAVSWGVTALGVGALMLALGRLIHANMQLQAAHERIEQLAVEAERERFARDLHDLLGHSLSVITLKAELSGRLLPDRPKEARRHVGELERVARDALGEVRETVSGYRRPTLAGELAGARVALDAAGIEMRVRERERDGELPAEVEALLAWTVREGTTNVIRHSGARRCEIAIVPDPAAGAASAEIHDDGRGSDGGAPSRGSAGNGLDGLRERASLLAGTVEAGAAPDGGFRLRVTVPLAAGAAA</sequence>
<keyword evidence="5" id="KW-0812">Transmembrane</keyword>
<dbReference type="EMBL" id="JACHNU010000001">
    <property type="protein sequence ID" value="MBB4662064.1"/>
    <property type="molecule type" value="Genomic_DNA"/>
</dbReference>
<feature type="transmembrane region" description="Helical" evidence="5">
    <location>
        <begin position="147"/>
        <end position="168"/>
    </location>
</feature>
<evidence type="ECO:0000259" key="6">
    <source>
        <dbReference type="Pfam" id="PF07730"/>
    </source>
</evidence>
<dbReference type="GO" id="GO:0000155">
    <property type="term" value="F:phosphorelay sensor kinase activity"/>
    <property type="evidence" value="ECO:0007669"/>
    <property type="project" value="InterPro"/>
</dbReference>
<keyword evidence="5" id="KW-1133">Transmembrane helix</keyword>
<dbReference type="RefSeq" id="WP_183340760.1">
    <property type="nucleotide sequence ID" value="NZ_JACHNU010000001.1"/>
</dbReference>
<proteinExistence type="predicted"/>
<dbReference type="PANTHER" id="PTHR24421">
    <property type="entry name" value="NITRATE/NITRITE SENSOR PROTEIN NARX-RELATED"/>
    <property type="match status" value="1"/>
</dbReference>
<dbReference type="GO" id="GO:0046983">
    <property type="term" value="F:protein dimerization activity"/>
    <property type="evidence" value="ECO:0007669"/>
    <property type="project" value="InterPro"/>
</dbReference>
<dbReference type="SUPFAM" id="SSF55874">
    <property type="entry name" value="ATPase domain of HSP90 chaperone/DNA topoisomerase II/histidine kinase"/>
    <property type="match status" value="1"/>
</dbReference>
<dbReference type="Proteomes" id="UP000585272">
    <property type="component" value="Unassembled WGS sequence"/>
</dbReference>
<evidence type="ECO:0000256" key="5">
    <source>
        <dbReference type="SAM" id="Phobius"/>
    </source>
</evidence>
<dbReference type="CDD" id="cd16917">
    <property type="entry name" value="HATPase_UhpB-NarQ-NarX-like"/>
    <property type="match status" value="1"/>
</dbReference>
<dbReference type="Pfam" id="PF07730">
    <property type="entry name" value="HisKA_3"/>
    <property type="match status" value="1"/>
</dbReference>
<feature type="transmembrane region" description="Helical" evidence="5">
    <location>
        <begin position="87"/>
        <end position="113"/>
    </location>
</feature>
<evidence type="ECO:0000256" key="2">
    <source>
        <dbReference type="ARBA" id="ARBA00022777"/>
    </source>
</evidence>
<comment type="caution">
    <text evidence="7">The sequence shown here is derived from an EMBL/GenBank/DDBJ whole genome shotgun (WGS) entry which is preliminary data.</text>
</comment>
<protein>
    <submittedName>
        <fullName evidence="7">Two-component system sensor histidine kinase DesK</fullName>
        <ecNumber evidence="7">2.7.13.3</ecNumber>
    </submittedName>
</protein>
<keyword evidence="2 7" id="KW-0418">Kinase</keyword>
<feature type="transmembrane region" description="Helical" evidence="5">
    <location>
        <begin position="22"/>
        <end position="41"/>
    </location>
</feature>
<dbReference type="GO" id="GO:0016020">
    <property type="term" value="C:membrane"/>
    <property type="evidence" value="ECO:0007669"/>
    <property type="project" value="InterPro"/>
</dbReference>
<feature type="region of interest" description="Disordered" evidence="4">
    <location>
        <begin position="324"/>
        <end position="352"/>
    </location>
</feature>
<evidence type="ECO:0000256" key="3">
    <source>
        <dbReference type="ARBA" id="ARBA00023012"/>
    </source>
</evidence>
<dbReference type="AlphaFoldDB" id="A0A840IDC1"/>
<name>A0A840IDC1_9ACTN</name>
<keyword evidence="3" id="KW-0902">Two-component regulatory system</keyword>